<comment type="function">
    <text evidence="15 16">Catalyzes the condensation of ATP and 5-phosphoribose 1-diphosphate to form N'-(5'-phosphoribosyl)-ATP (PR-ATP). Has a crucial role in the pathway because the rate of histidine biosynthesis seems to be controlled primarily by regulation of HisG enzymatic activity.</text>
</comment>
<evidence type="ECO:0000256" key="3">
    <source>
        <dbReference type="ARBA" id="ARBA00004667"/>
    </source>
</evidence>
<evidence type="ECO:0000259" key="17">
    <source>
        <dbReference type="Pfam" id="PF01634"/>
    </source>
</evidence>
<evidence type="ECO:0000256" key="6">
    <source>
        <dbReference type="ARBA" id="ARBA00011946"/>
    </source>
</evidence>
<evidence type="ECO:0000256" key="8">
    <source>
        <dbReference type="ARBA" id="ARBA00022490"/>
    </source>
</evidence>
<dbReference type="Pfam" id="PF01634">
    <property type="entry name" value="HisG"/>
    <property type="match status" value="1"/>
</dbReference>
<keyword evidence="19" id="KW-1185">Reference proteome</keyword>
<keyword evidence="14 16" id="KW-0368">Histidine biosynthesis</keyword>
<dbReference type="AlphaFoldDB" id="A0A1Y5S3F0"/>
<dbReference type="FunFam" id="3.40.190.10:FF:000008">
    <property type="entry name" value="ATP phosphoribosyltransferase"/>
    <property type="match status" value="1"/>
</dbReference>
<keyword evidence="11 16" id="KW-0808">Transferase</keyword>
<keyword evidence="12 16" id="KW-0547">Nucleotide-binding</keyword>
<dbReference type="GO" id="GO:0005524">
    <property type="term" value="F:ATP binding"/>
    <property type="evidence" value="ECO:0007669"/>
    <property type="project" value="UniProtKB-KW"/>
</dbReference>
<evidence type="ECO:0000256" key="16">
    <source>
        <dbReference type="HAMAP-Rule" id="MF_01018"/>
    </source>
</evidence>
<evidence type="ECO:0000256" key="1">
    <source>
        <dbReference type="ARBA" id="ARBA00000915"/>
    </source>
</evidence>
<proteinExistence type="inferred from homology"/>
<feature type="domain" description="ATP phosphoribosyltransferase catalytic" evidence="17">
    <location>
        <begin position="75"/>
        <end position="231"/>
    </location>
</feature>
<keyword evidence="10 16" id="KW-0328">Glycosyltransferase</keyword>
<protein>
    <recommendedName>
        <fullName evidence="7 16">ATP phosphoribosyltransferase</fullName>
        <shortName evidence="16">ATP-PRT</shortName>
        <shortName evidence="16">ATP-PRTase</shortName>
        <ecNumber evidence="6 16">2.4.2.17</ecNumber>
    </recommendedName>
</protein>
<organism evidence="18 19">
    <name type="scientific">Oceanibacterium hippocampi</name>
    <dbReference type="NCBI Taxonomy" id="745714"/>
    <lineage>
        <taxon>Bacteria</taxon>
        <taxon>Pseudomonadati</taxon>
        <taxon>Pseudomonadota</taxon>
        <taxon>Alphaproteobacteria</taxon>
        <taxon>Sneathiellales</taxon>
        <taxon>Sneathiellaceae</taxon>
        <taxon>Oceanibacterium</taxon>
    </lineage>
</organism>
<comment type="subcellular location">
    <subcellularLocation>
        <location evidence="2 16">Cytoplasm</location>
    </subcellularLocation>
</comment>
<evidence type="ECO:0000256" key="13">
    <source>
        <dbReference type="ARBA" id="ARBA00022840"/>
    </source>
</evidence>
<evidence type="ECO:0000256" key="15">
    <source>
        <dbReference type="ARBA" id="ARBA00024861"/>
    </source>
</evidence>
<dbReference type="EC" id="2.4.2.17" evidence="6 16"/>
<evidence type="ECO:0000313" key="19">
    <source>
        <dbReference type="Proteomes" id="UP000193200"/>
    </source>
</evidence>
<keyword evidence="8 16" id="KW-0963">Cytoplasm</keyword>
<name>A0A1Y5S3F0_9PROT</name>
<dbReference type="GO" id="GO:0005737">
    <property type="term" value="C:cytoplasm"/>
    <property type="evidence" value="ECO:0007669"/>
    <property type="project" value="UniProtKB-SubCell"/>
</dbReference>
<dbReference type="InParanoid" id="A0A1Y5S3F0"/>
<comment type="pathway">
    <text evidence="3 16">Amino-acid biosynthesis; L-histidine biosynthesis; L-histidine from 5-phospho-alpha-D-ribose 1-diphosphate: step 1/9.</text>
</comment>
<comment type="subunit">
    <text evidence="5 16">Heteromultimer composed of HisG and HisZ subunits.</text>
</comment>
<evidence type="ECO:0000256" key="14">
    <source>
        <dbReference type="ARBA" id="ARBA00023102"/>
    </source>
</evidence>
<gene>
    <name evidence="16 18" type="primary">hisG</name>
    <name evidence="18" type="ORF">OCH7691_01115</name>
</gene>
<dbReference type="UniPathway" id="UPA00031">
    <property type="reaction ID" value="UER00006"/>
</dbReference>
<evidence type="ECO:0000256" key="2">
    <source>
        <dbReference type="ARBA" id="ARBA00004496"/>
    </source>
</evidence>
<dbReference type="PANTHER" id="PTHR21403">
    <property type="entry name" value="ATP PHOSPHORIBOSYLTRANSFERASE ATP-PRTASE"/>
    <property type="match status" value="1"/>
</dbReference>
<dbReference type="EMBL" id="FWFR01000001">
    <property type="protein sequence ID" value="SLN31284.1"/>
    <property type="molecule type" value="Genomic_DNA"/>
</dbReference>
<dbReference type="CDD" id="cd13595">
    <property type="entry name" value="PBP2_HisGs"/>
    <property type="match status" value="1"/>
</dbReference>
<evidence type="ECO:0000256" key="10">
    <source>
        <dbReference type="ARBA" id="ARBA00022676"/>
    </source>
</evidence>
<evidence type="ECO:0000256" key="4">
    <source>
        <dbReference type="ARBA" id="ARBA00009489"/>
    </source>
</evidence>
<dbReference type="FunCoup" id="A0A1Y5S3F0">
    <property type="interactions" value="516"/>
</dbReference>
<keyword evidence="13 16" id="KW-0067">ATP-binding</keyword>
<dbReference type="PANTHER" id="PTHR21403:SF8">
    <property type="entry name" value="ATP PHOSPHORIBOSYLTRANSFERASE"/>
    <property type="match status" value="1"/>
</dbReference>
<evidence type="ECO:0000256" key="9">
    <source>
        <dbReference type="ARBA" id="ARBA00022605"/>
    </source>
</evidence>
<dbReference type="Proteomes" id="UP000193200">
    <property type="component" value="Unassembled WGS sequence"/>
</dbReference>
<dbReference type="HAMAP" id="MF_01018">
    <property type="entry name" value="HisG_Short"/>
    <property type="match status" value="1"/>
</dbReference>
<accession>A0A1Y5S3F0</accession>
<comment type="domain">
    <text evidence="16">Lacks the C-terminal regulatory region which is replaced by HisZ.</text>
</comment>
<dbReference type="InterPro" id="IPR013820">
    <property type="entry name" value="ATP_PRibTrfase_cat"/>
</dbReference>
<reference evidence="18 19" key="1">
    <citation type="submission" date="2017-03" db="EMBL/GenBank/DDBJ databases">
        <authorList>
            <person name="Afonso C.L."/>
            <person name="Miller P.J."/>
            <person name="Scott M.A."/>
            <person name="Spackman E."/>
            <person name="Goraichik I."/>
            <person name="Dimitrov K.M."/>
            <person name="Suarez D.L."/>
            <person name="Swayne D.E."/>
        </authorList>
    </citation>
    <scope>NUCLEOTIDE SEQUENCE [LARGE SCALE GENOMIC DNA]</scope>
    <source>
        <strain evidence="18 19">CECT 7691</strain>
    </source>
</reference>
<dbReference type="InterPro" id="IPR001348">
    <property type="entry name" value="ATP_PRibTrfase_HisG"/>
</dbReference>
<dbReference type="GO" id="GO:0000105">
    <property type="term" value="P:L-histidine biosynthetic process"/>
    <property type="evidence" value="ECO:0007669"/>
    <property type="project" value="UniProtKB-UniRule"/>
</dbReference>
<keyword evidence="9 16" id="KW-0028">Amino-acid biosynthesis</keyword>
<evidence type="ECO:0000256" key="5">
    <source>
        <dbReference type="ARBA" id="ARBA00011496"/>
    </source>
</evidence>
<comment type="catalytic activity">
    <reaction evidence="1 16">
        <text>1-(5-phospho-beta-D-ribosyl)-ATP + diphosphate = 5-phospho-alpha-D-ribose 1-diphosphate + ATP</text>
        <dbReference type="Rhea" id="RHEA:18473"/>
        <dbReference type="ChEBI" id="CHEBI:30616"/>
        <dbReference type="ChEBI" id="CHEBI:33019"/>
        <dbReference type="ChEBI" id="CHEBI:58017"/>
        <dbReference type="ChEBI" id="CHEBI:73183"/>
        <dbReference type="EC" id="2.4.2.17"/>
    </reaction>
</comment>
<sequence length="237" mass="25905">MDRPRDAGAPASGAEAGMDRDDRIVIALPKGRILKEVMPIVRAVGIEPEPAFDDPESRKLKFDTNHPGISIIRVRSFDVATFVAFGAAQLGVAGNDVLMEFDYPELYAPLDLGIGHCRLVVAEPASLSRSDDPRRWSHIRVATKYPAITRRHFEARGVQAECIKLNGAMELAPSLGLCRRIVDLVSSGATLKANGLVEVEEIADVTSRLIVNRAALKTRPEQLGGWLERFREVIGDA</sequence>
<comment type="similarity">
    <text evidence="4 16">Belongs to the ATP phosphoribosyltransferase family. Short subfamily.</text>
</comment>
<evidence type="ECO:0000313" key="18">
    <source>
        <dbReference type="EMBL" id="SLN31284.1"/>
    </source>
</evidence>
<evidence type="ECO:0000256" key="12">
    <source>
        <dbReference type="ARBA" id="ARBA00022741"/>
    </source>
</evidence>
<dbReference type="GO" id="GO:0003879">
    <property type="term" value="F:ATP phosphoribosyltransferase activity"/>
    <property type="evidence" value="ECO:0007669"/>
    <property type="project" value="UniProtKB-UniRule"/>
</dbReference>
<dbReference type="NCBIfam" id="TIGR00070">
    <property type="entry name" value="hisG"/>
    <property type="match status" value="1"/>
</dbReference>
<evidence type="ECO:0000256" key="11">
    <source>
        <dbReference type="ARBA" id="ARBA00022679"/>
    </source>
</evidence>
<dbReference type="Gene3D" id="3.40.190.10">
    <property type="entry name" value="Periplasmic binding protein-like II"/>
    <property type="match status" value="2"/>
</dbReference>
<dbReference type="InterPro" id="IPR024893">
    <property type="entry name" value="ATP_PRibTrfase_HisG_short"/>
</dbReference>
<evidence type="ECO:0000256" key="7">
    <source>
        <dbReference type="ARBA" id="ARBA00020998"/>
    </source>
</evidence>
<dbReference type="SUPFAM" id="SSF53850">
    <property type="entry name" value="Periplasmic binding protein-like II"/>
    <property type="match status" value="1"/>
</dbReference>